<evidence type="ECO:0000256" key="14">
    <source>
        <dbReference type="ARBA" id="ARBA00043906"/>
    </source>
</evidence>
<dbReference type="FunFam" id="1.10.630.10:FF:000042">
    <property type="entry name" value="Cytochrome P450"/>
    <property type="match status" value="1"/>
</dbReference>
<evidence type="ECO:0000256" key="10">
    <source>
        <dbReference type="ARBA" id="ARBA00023002"/>
    </source>
</evidence>
<evidence type="ECO:0000256" key="2">
    <source>
        <dbReference type="ARBA" id="ARBA00003690"/>
    </source>
</evidence>
<evidence type="ECO:0000256" key="15">
    <source>
        <dbReference type="PIRSR" id="PIRSR602403-1"/>
    </source>
</evidence>
<dbReference type="PROSITE" id="PS00086">
    <property type="entry name" value="CYTOCHROME_P450"/>
    <property type="match status" value="1"/>
</dbReference>
<dbReference type="PANTHER" id="PTHR24302">
    <property type="entry name" value="CYTOCHROME P450 FAMILY 3"/>
    <property type="match status" value="1"/>
</dbReference>
<gene>
    <name evidence="18" type="ORF">JTE90_018942</name>
</gene>
<accession>A0AAV6TW95</accession>
<keyword evidence="19" id="KW-1185">Reference proteome</keyword>
<keyword evidence="17" id="KW-1133">Transmembrane helix</keyword>
<keyword evidence="7 15" id="KW-0479">Metal-binding</keyword>
<keyword evidence="13 17" id="KW-0472">Membrane</keyword>
<dbReference type="InterPro" id="IPR050705">
    <property type="entry name" value="Cytochrome_P450_3A"/>
</dbReference>
<dbReference type="PRINTS" id="PR00465">
    <property type="entry name" value="EP450IV"/>
</dbReference>
<comment type="cofactor">
    <cofactor evidence="1 15">
        <name>heme</name>
        <dbReference type="ChEBI" id="CHEBI:30413"/>
    </cofactor>
</comment>
<name>A0AAV6TW95_9ARAC</name>
<dbReference type="GO" id="GO:0005506">
    <property type="term" value="F:iron ion binding"/>
    <property type="evidence" value="ECO:0007669"/>
    <property type="project" value="InterPro"/>
</dbReference>
<dbReference type="Pfam" id="PF00067">
    <property type="entry name" value="p450"/>
    <property type="match status" value="1"/>
</dbReference>
<comment type="similarity">
    <text evidence="5 16">Belongs to the cytochrome P450 family.</text>
</comment>
<keyword evidence="8" id="KW-0256">Endoplasmic reticulum</keyword>
<dbReference type="SUPFAM" id="SSF48264">
    <property type="entry name" value="Cytochrome P450"/>
    <property type="match status" value="1"/>
</dbReference>
<sequence>MFGYSVYTVLSVIVATVAIGVVLLLKYLARNDDYWKQRGVPYIPRQNIFKLFKMIFKGPLHELQLEFYKKFTKTHYWGGFEMSTPVLAVADPDLLRDILVKDFHIFPHRRDLKLGNKITDNMVSLLRGEDWKRVRTIITPAFTSKRMRQMSSIINDCSMSVVKSCEKHLMQQKPIECKSIFAAYSMDVIARAAFATKINSHDDPENEFVKRVREVSAEPTLKMILLSLIIPTKLFKYFGLGGFNAMEFFRTVTLQVIKDRKETGKRYDDVLQILMDAANENALAENAELHEDEEDKFGSINSGITPLAKHSKLSEDELLAQCILFFFVGYETTASTLTFMAYSLAVNADWQEQLIAEVDEAFQKHEEMSYDAVRDMKILDGVVSETLRMYPAAVGSERTAIEDYKLGNTGIVIEKGKRIAFPIYSMHYDPEYFEEPEKFNPNRFIDPNQMKHPPYAYQPFGSGPRNCLGMRFALLEIKLCMTNILRHFRFRLHSTTKVPLQYKMCSPFISVNELPLAVEKRTDI</sequence>
<keyword evidence="11 15" id="KW-0408">Iron</keyword>
<keyword evidence="17" id="KW-0812">Transmembrane</keyword>
<evidence type="ECO:0000256" key="1">
    <source>
        <dbReference type="ARBA" id="ARBA00001971"/>
    </source>
</evidence>
<evidence type="ECO:0000256" key="11">
    <source>
        <dbReference type="ARBA" id="ARBA00023004"/>
    </source>
</evidence>
<proteinExistence type="inferred from homology"/>
<keyword evidence="6 15" id="KW-0349">Heme</keyword>
<feature type="transmembrane region" description="Helical" evidence="17">
    <location>
        <begin position="6"/>
        <end position="28"/>
    </location>
</feature>
<organism evidence="18 19">
    <name type="scientific">Oedothorax gibbosus</name>
    <dbReference type="NCBI Taxonomy" id="931172"/>
    <lineage>
        <taxon>Eukaryota</taxon>
        <taxon>Metazoa</taxon>
        <taxon>Ecdysozoa</taxon>
        <taxon>Arthropoda</taxon>
        <taxon>Chelicerata</taxon>
        <taxon>Arachnida</taxon>
        <taxon>Araneae</taxon>
        <taxon>Araneomorphae</taxon>
        <taxon>Entelegynae</taxon>
        <taxon>Araneoidea</taxon>
        <taxon>Linyphiidae</taxon>
        <taxon>Erigoninae</taxon>
        <taxon>Oedothorax</taxon>
    </lineage>
</organism>
<dbReference type="InterPro" id="IPR036396">
    <property type="entry name" value="Cyt_P450_sf"/>
</dbReference>
<evidence type="ECO:0000256" key="16">
    <source>
        <dbReference type="RuleBase" id="RU000461"/>
    </source>
</evidence>
<evidence type="ECO:0000256" key="13">
    <source>
        <dbReference type="ARBA" id="ARBA00023136"/>
    </source>
</evidence>
<evidence type="ECO:0000256" key="3">
    <source>
        <dbReference type="ARBA" id="ARBA00004174"/>
    </source>
</evidence>
<dbReference type="GO" id="GO:0005789">
    <property type="term" value="C:endoplasmic reticulum membrane"/>
    <property type="evidence" value="ECO:0007669"/>
    <property type="project" value="UniProtKB-SubCell"/>
</dbReference>
<evidence type="ECO:0000256" key="8">
    <source>
        <dbReference type="ARBA" id="ARBA00022824"/>
    </source>
</evidence>
<dbReference type="GO" id="GO:0020037">
    <property type="term" value="F:heme binding"/>
    <property type="evidence" value="ECO:0007669"/>
    <property type="project" value="InterPro"/>
</dbReference>
<comment type="function">
    <text evidence="14">Cytochromes P450 are a group of heme-thiolate monooxygenases. They oxidize a variety of structurally unrelated compounds, including steroids, fatty acids, and xenobiotics.</text>
</comment>
<dbReference type="InterPro" id="IPR017972">
    <property type="entry name" value="Cyt_P450_CS"/>
</dbReference>
<comment type="subcellular location">
    <subcellularLocation>
        <location evidence="4">Endoplasmic reticulum membrane</location>
        <topology evidence="4">Peripheral membrane protein</topology>
    </subcellularLocation>
    <subcellularLocation>
        <location evidence="3">Microsome membrane</location>
        <topology evidence="3">Peripheral membrane protein</topology>
    </subcellularLocation>
</comment>
<dbReference type="InterPro" id="IPR002403">
    <property type="entry name" value="Cyt_P450_E_grp-IV"/>
</dbReference>
<keyword evidence="9" id="KW-0492">Microsome</keyword>
<dbReference type="EMBL" id="JAFNEN010000889">
    <property type="protein sequence ID" value="KAG8176367.1"/>
    <property type="molecule type" value="Genomic_DNA"/>
</dbReference>
<comment type="caution">
    <text evidence="18">The sequence shown here is derived from an EMBL/GenBank/DDBJ whole genome shotgun (WGS) entry which is preliminary data.</text>
</comment>
<keyword evidence="12 16" id="KW-0503">Monooxygenase</keyword>
<evidence type="ECO:0000256" key="4">
    <source>
        <dbReference type="ARBA" id="ARBA00004406"/>
    </source>
</evidence>
<dbReference type="PRINTS" id="PR00385">
    <property type="entry name" value="P450"/>
</dbReference>
<evidence type="ECO:0000313" key="18">
    <source>
        <dbReference type="EMBL" id="KAG8176367.1"/>
    </source>
</evidence>
<dbReference type="AlphaFoldDB" id="A0AAV6TW95"/>
<evidence type="ECO:0000313" key="19">
    <source>
        <dbReference type="Proteomes" id="UP000827092"/>
    </source>
</evidence>
<reference evidence="18 19" key="1">
    <citation type="journal article" date="2022" name="Nat. Ecol. Evol.">
        <title>A masculinizing supergene underlies an exaggerated male reproductive morph in a spider.</title>
        <authorList>
            <person name="Hendrickx F."/>
            <person name="De Corte Z."/>
            <person name="Sonet G."/>
            <person name="Van Belleghem S.M."/>
            <person name="Kostlbacher S."/>
            <person name="Vangestel C."/>
        </authorList>
    </citation>
    <scope>NUCLEOTIDE SEQUENCE [LARGE SCALE GENOMIC DNA]</scope>
    <source>
        <strain evidence="18">W744_W776</strain>
    </source>
</reference>
<evidence type="ECO:0000256" key="5">
    <source>
        <dbReference type="ARBA" id="ARBA00010617"/>
    </source>
</evidence>
<dbReference type="Proteomes" id="UP000827092">
    <property type="component" value="Unassembled WGS sequence"/>
</dbReference>
<protein>
    <recommendedName>
        <fullName evidence="20">Cytochrome P450</fullName>
    </recommendedName>
</protein>
<evidence type="ECO:0000256" key="6">
    <source>
        <dbReference type="ARBA" id="ARBA00022617"/>
    </source>
</evidence>
<dbReference type="Gene3D" id="1.10.630.10">
    <property type="entry name" value="Cytochrome P450"/>
    <property type="match status" value="1"/>
</dbReference>
<feature type="binding site" description="axial binding residue" evidence="15">
    <location>
        <position position="467"/>
    </location>
    <ligand>
        <name>heme</name>
        <dbReference type="ChEBI" id="CHEBI:30413"/>
    </ligand>
    <ligandPart>
        <name>Fe</name>
        <dbReference type="ChEBI" id="CHEBI:18248"/>
    </ligandPart>
</feature>
<keyword evidence="10 16" id="KW-0560">Oxidoreductase</keyword>
<dbReference type="PANTHER" id="PTHR24302:SF15">
    <property type="entry name" value="FATTY-ACID PEROXYGENASE"/>
    <property type="match status" value="1"/>
</dbReference>
<comment type="function">
    <text evidence="2">May be involved in the metabolism of insect hormones and in the breakdown of synthetic insecticides.</text>
</comment>
<evidence type="ECO:0000256" key="12">
    <source>
        <dbReference type="ARBA" id="ARBA00023033"/>
    </source>
</evidence>
<dbReference type="CDD" id="cd11055">
    <property type="entry name" value="CYP3A-like"/>
    <property type="match status" value="1"/>
</dbReference>
<evidence type="ECO:0000256" key="17">
    <source>
        <dbReference type="SAM" id="Phobius"/>
    </source>
</evidence>
<evidence type="ECO:0008006" key="20">
    <source>
        <dbReference type="Google" id="ProtNLM"/>
    </source>
</evidence>
<dbReference type="GO" id="GO:0008395">
    <property type="term" value="F:steroid hydroxylase activity"/>
    <property type="evidence" value="ECO:0007669"/>
    <property type="project" value="TreeGrafter"/>
</dbReference>
<evidence type="ECO:0000256" key="9">
    <source>
        <dbReference type="ARBA" id="ARBA00022848"/>
    </source>
</evidence>
<dbReference type="GO" id="GO:0016705">
    <property type="term" value="F:oxidoreductase activity, acting on paired donors, with incorporation or reduction of molecular oxygen"/>
    <property type="evidence" value="ECO:0007669"/>
    <property type="project" value="InterPro"/>
</dbReference>
<evidence type="ECO:0000256" key="7">
    <source>
        <dbReference type="ARBA" id="ARBA00022723"/>
    </source>
</evidence>
<dbReference type="InterPro" id="IPR001128">
    <property type="entry name" value="Cyt_P450"/>
</dbReference>